<dbReference type="InterPro" id="IPR036770">
    <property type="entry name" value="Ankyrin_rpt-contain_sf"/>
</dbReference>
<keyword evidence="1" id="KW-0677">Repeat</keyword>
<dbReference type="PANTHER" id="PTHR24166:SF48">
    <property type="entry name" value="PROTEIN VAPYRIN"/>
    <property type="match status" value="1"/>
</dbReference>
<dbReference type="RefSeq" id="XP_033379955.1">
    <property type="nucleotide sequence ID" value="XM_033529027.1"/>
</dbReference>
<protein>
    <submittedName>
        <fullName evidence="3">Ankyrin</fullName>
    </submittedName>
</protein>
<gene>
    <name evidence="3" type="ORF">BU24DRAFT_426689</name>
</gene>
<dbReference type="GeneID" id="54286424"/>
<dbReference type="Pfam" id="PF12796">
    <property type="entry name" value="Ank_2"/>
    <property type="match status" value="1"/>
</dbReference>
<sequence>MTHTHRVAFFDNEIIRLCSKTEIKKSVPWPHPYQLELAPASFRRRLLKAHIGDREHIKTLFAMEIHAVVDYIMKNSEEEERSSTYQGLLDKICEVLIHNRCVGWAGDEGHRLGPKEIRYTTLIQLVSFNLAFYLGYRTLVVKMLEQGDAGILRKEEREYYLRAIDISLQLKDPTRTVMLLNNGPSWERPYRWFFFASNFLDIAEWAEEENLHAIFLTLHYRVARHSYRLKEVIEVVEKFANQERWETACKVLNEFFPWPESSHAPQLVSLACRCGYDDLLQKIVDRPTQMDMQLYGKKGPLHEATLRGHVSTVRLLLENQALENDPWGWQMSLWRYAARGGRLDIMRLLQEFGTRKGVDILSVLVIAADTGHLEMAKYAVEHRFDRPAKAGAGRRKRAMVTQRIRYFALLRAIVRNRVDIIRWLVEELKISAEGSGYDCSASRPRFPILLAVDCGSEDAARVLLRLGSPPLLKEDLVTVTSDSERAKRDKCLEELRCDLSFGREVAWGISATREDVERCFWVATESRE</sequence>
<accession>A0A6A5XFI9</accession>
<evidence type="ECO:0000256" key="2">
    <source>
        <dbReference type="ARBA" id="ARBA00023043"/>
    </source>
</evidence>
<dbReference type="OrthoDB" id="3800128at2759"/>
<evidence type="ECO:0000256" key="1">
    <source>
        <dbReference type="ARBA" id="ARBA00022737"/>
    </source>
</evidence>
<dbReference type="PANTHER" id="PTHR24166">
    <property type="entry name" value="ROLLING PEBBLES, ISOFORM B"/>
    <property type="match status" value="1"/>
</dbReference>
<dbReference type="InterPro" id="IPR002110">
    <property type="entry name" value="Ankyrin_rpt"/>
</dbReference>
<keyword evidence="4" id="KW-1185">Reference proteome</keyword>
<dbReference type="AlphaFoldDB" id="A0A6A5XFI9"/>
<dbReference type="Gene3D" id="1.25.40.20">
    <property type="entry name" value="Ankyrin repeat-containing domain"/>
    <property type="match status" value="1"/>
</dbReference>
<reference evidence="3" key="1">
    <citation type="journal article" date="2020" name="Stud. Mycol.">
        <title>101 Dothideomycetes genomes: a test case for predicting lifestyles and emergence of pathogens.</title>
        <authorList>
            <person name="Haridas S."/>
            <person name="Albert R."/>
            <person name="Binder M."/>
            <person name="Bloem J."/>
            <person name="Labutti K."/>
            <person name="Salamov A."/>
            <person name="Andreopoulos B."/>
            <person name="Baker S."/>
            <person name="Barry K."/>
            <person name="Bills G."/>
            <person name="Bluhm B."/>
            <person name="Cannon C."/>
            <person name="Castanera R."/>
            <person name="Culley D."/>
            <person name="Daum C."/>
            <person name="Ezra D."/>
            <person name="Gonzalez J."/>
            <person name="Henrissat B."/>
            <person name="Kuo A."/>
            <person name="Liang C."/>
            <person name="Lipzen A."/>
            <person name="Lutzoni F."/>
            <person name="Magnuson J."/>
            <person name="Mondo S."/>
            <person name="Nolan M."/>
            <person name="Ohm R."/>
            <person name="Pangilinan J."/>
            <person name="Park H.-J."/>
            <person name="Ramirez L."/>
            <person name="Alfaro M."/>
            <person name="Sun H."/>
            <person name="Tritt A."/>
            <person name="Yoshinaga Y."/>
            <person name="Zwiers L.-H."/>
            <person name="Turgeon B."/>
            <person name="Goodwin S."/>
            <person name="Spatafora J."/>
            <person name="Crous P."/>
            <person name="Grigoriev I."/>
        </authorList>
    </citation>
    <scope>NUCLEOTIDE SEQUENCE</scope>
    <source>
        <strain evidence="3">CBS 175.79</strain>
    </source>
</reference>
<dbReference type="Proteomes" id="UP000799778">
    <property type="component" value="Unassembled WGS sequence"/>
</dbReference>
<evidence type="ECO:0000313" key="3">
    <source>
        <dbReference type="EMBL" id="KAF2011616.1"/>
    </source>
</evidence>
<name>A0A6A5XFI9_9PLEO</name>
<dbReference type="EMBL" id="ML978074">
    <property type="protein sequence ID" value="KAF2011616.1"/>
    <property type="molecule type" value="Genomic_DNA"/>
</dbReference>
<dbReference type="SMART" id="SM00248">
    <property type="entry name" value="ANK"/>
    <property type="match status" value="3"/>
</dbReference>
<keyword evidence="2" id="KW-0040">ANK repeat</keyword>
<dbReference type="SUPFAM" id="SSF48403">
    <property type="entry name" value="Ankyrin repeat"/>
    <property type="match status" value="1"/>
</dbReference>
<proteinExistence type="predicted"/>
<evidence type="ECO:0000313" key="4">
    <source>
        <dbReference type="Proteomes" id="UP000799778"/>
    </source>
</evidence>
<dbReference type="InterPro" id="IPR050889">
    <property type="entry name" value="Dendritic_Spine_Reg/Scaffold"/>
</dbReference>
<organism evidence="3 4">
    <name type="scientific">Aaosphaeria arxii CBS 175.79</name>
    <dbReference type="NCBI Taxonomy" id="1450172"/>
    <lineage>
        <taxon>Eukaryota</taxon>
        <taxon>Fungi</taxon>
        <taxon>Dikarya</taxon>
        <taxon>Ascomycota</taxon>
        <taxon>Pezizomycotina</taxon>
        <taxon>Dothideomycetes</taxon>
        <taxon>Pleosporomycetidae</taxon>
        <taxon>Pleosporales</taxon>
        <taxon>Pleosporales incertae sedis</taxon>
        <taxon>Aaosphaeria</taxon>
    </lineage>
</organism>